<dbReference type="InterPro" id="IPR001940">
    <property type="entry name" value="Peptidase_S1C"/>
</dbReference>
<dbReference type="EMBL" id="CP119075">
    <property type="protein sequence ID" value="WED63848.1"/>
    <property type="molecule type" value="Genomic_DNA"/>
</dbReference>
<dbReference type="InterPro" id="IPR009003">
    <property type="entry name" value="Peptidase_S1_PA"/>
</dbReference>
<dbReference type="PROSITE" id="PS51257">
    <property type="entry name" value="PROKAR_LIPOPROTEIN"/>
    <property type="match status" value="1"/>
</dbReference>
<keyword evidence="1" id="KW-0732">Signal</keyword>
<dbReference type="Gene3D" id="2.40.10.120">
    <property type="match status" value="1"/>
</dbReference>
<evidence type="ECO:0000313" key="3">
    <source>
        <dbReference type="Proteomes" id="UP001218638"/>
    </source>
</evidence>
<dbReference type="Proteomes" id="UP001218638">
    <property type="component" value="Chromosome"/>
</dbReference>
<dbReference type="KEGG" id="slom:PXH66_16035"/>
<dbReference type="GO" id="GO:0004252">
    <property type="term" value="F:serine-type endopeptidase activity"/>
    <property type="evidence" value="ECO:0007669"/>
    <property type="project" value="InterPro"/>
</dbReference>
<sequence length="267" mass="28938">MNLPRSVLPLTLAALLASSGCTSLNLPSAQKRQASIDEAKALLGDDWNRIQQSIFVIFSDDAAFAPYDEFIDGKSIFRGLPETSRSGTAAAITTDGYLITDMHVLGQNVWVFGYIGEKMGFLRARIVHEEATEEYGSEVALLHIEGLSCPAISLGRITPELERVIAVGTHREGPLNIEPLAGRLTTPPMLPVDGKSVVLRSDLPFKPGDSGGPLLTVDGDLIGVNNSWVRPWHSLKITSLSCAPDPDTIRGIIEEDRRRPSKTKPSL</sequence>
<evidence type="ECO:0000256" key="1">
    <source>
        <dbReference type="SAM" id="SignalP"/>
    </source>
</evidence>
<keyword evidence="2" id="KW-0645">Protease</keyword>
<gene>
    <name evidence="2" type="ORF">PXH66_16035</name>
</gene>
<proteinExistence type="predicted"/>
<feature type="signal peptide" evidence="1">
    <location>
        <begin position="1"/>
        <end position="23"/>
    </location>
</feature>
<dbReference type="SUPFAM" id="SSF50494">
    <property type="entry name" value="Trypsin-like serine proteases"/>
    <property type="match status" value="1"/>
</dbReference>
<name>A0AAE9ZWK6_9BACT</name>
<accession>A0AAE9ZWK6</accession>
<dbReference type="GO" id="GO:0006508">
    <property type="term" value="P:proteolysis"/>
    <property type="evidence" value="ECO:0007669"/>
    <property type="project" value="UniProtKB-KW"/>
</dbReference>
<dbReference type="PRINTS" id="PR00834">
    <property type="entry name" value="PROTEASES2C"/>
</dbReference>
<feature type="chain" id="PRO_5042246816" evidence="1">
    <location>
        <begin position="24"/>
        <end position="267"/>
    </location>
</feature>
<keyword evidence="2" id="KW-0378">Hydrolase</keyword>
<dbReference type="RefSeq" id="WP_330930552.1">
    <property type="nucleotide sequence ID" value="NZ_CP119075.1"/>
</dbReference>
<organism evidence="2 3">
    <name type="scientific">Synoicihabitans lomoniglobus</name>
    <dbReference type="NCBI Taxonomy" id="2909285"/>
    <lineage>
        <taxon>Bacteria</taxon>
        <taxon>Pseudomonadati</taxon>
        <taxon>Verrucomicrobiota</taxon>
        <taxon>Opitutia</taxon>
        <taxon>Opitutales</taxon>
        <taxon>Opitutaceae</taxon>
        <taxon>Synoicihabitans</taxon>
    </lineage>
</organism>
<reference evidence="2" key="1">
    <citation type="submission" date="2023-03" db="EMBL/GenBank/DDBJ databases">
        <title>Lomoglobus Profundus gen. nov., sp. nov., a novel member of the phylum Verrucomicrobia, isolated from deep-marine sediment of South China Sea.</title>
        <authorList>
            <person name="Ahmad T."/>
            <person name="Ishaq S.E."/>
            <person name="Wang F."/>
        </authorList>
    </citation>
    <scope>NUCLEOTIDE SEQUENCE</scope>
    <source>
        <strain evidence="2">LMO-M01</strain>
    </source>
</reference>
<keyword evidence="3" id="KW-1185">Reference proteome</keyword>
<dbReference type="Pfam" id="PF13365">
    <property type="entry name" value="Trypsin_2"/>
    <property type="match status" value="1"/>
</dbReference>
<protein>
    <submittedName>
        <fullName evidence="2">S1C family serine protease</fullName>
    </submittedName>
</protein>
<dbReference type="AlphaFoldDB" id="A0AAE9ZWK6"/>
<evidence type="ECO:0000313" key="2">
    <source>
        <dbReference type="EMBL" id="WED63848.1"/>
    </source>
</evidence>